<feature type="region of interest" description="Disordered" evidence="1">
    <location>
        <begin position="137"/>
        <end position="298"/>
    </location>
</feature>
<name>A0A812RFF0_SYMPI</name>
<dbReference type="Proteomes" id="UP000649617">
    <property type="component" value="Unassembled WGS sequence"/>
</dbReference>
<feature type="compositionally biased region" description="Acidic residues" evidence="1">
    <location>
        <begin position="262"/>
        <end position="278"/>
    </location>
</feature>
<organism evidence="2 3">
    <name type="scientific">Symbiodinium pilosum</name>
    <name type="common">Dinoflagellate</name>
    <dbReference type="NCBI Taxonomy" id="2952"/>
    <lineage>
        <taxon>Eukaryota</taxon>
        <taxon>Sar</taxon>
        <taxon>Alveolata</taxon>
        <taxon>Dinophyceae</taxon>
        <taxon>Suessiales</taxon>
        <taxon>Symbiodiniaceae</taxon>
        <taxon>Symbiodinium</taxon>
    </lineage>
</organism>
<accession>A0A812RFF0</accession>
<proteinExistence type="predicted"/>
<comment type="caution">
    <text evidence="2">The sequence shown here is derived from an EMBL/GenBank/DDBJ whole genome shotgun (WGS) entry which is preliminary data.</text>
</comment>
<feature type="compositionally biased region" description="Basic and acidic residues" evidence="1">
    <location>
        <begin position="249"/>
        <end position="260"/>
    </location>
</feature>
<gene>
    <name evidence="2" type="ORF">SPIL2461_LOCUS10666</name>
</gene>
<evidence type="ECO:0000256" key="1">
    <source>
        <dbReference type="SAM" id="MobiDB-lite"/>
    </source>
</evidence>
<feature type="non-terminal residue" evidence="2">
    <location>
        <position position="1"/>
    </location>
</feature>
<evidence type="ECO:0000313" key="2">
    <source>
        <dbReference type="EMBL" id="CAE7436704.1"/>
    </source>
</evidence>
<dbReference type="EMBL" id="CAJNIZ010020114">
    <property type="protein sequence ID" value="CAE7436704.1"/>
    <property type="molecule type" value="Genomic_DNA"/>
</dbReference>
<protein>
    <submittedName>
        <fullName evidence="2">Uncharacterized protein</fullName>
    </submittedName>
</protein>
<feature type="compositionally biased region" description="Basic and acidic residues" evidence="1">
    <location>
        <begin position="283"/>
        <end position="298"/>
    </location>
</feature>
<keyword evidence="3" id="KW-1185">Reference proteome</keyword>
<feature type="non-terminal residue" evidence="2">
    <location>
        <position position="298"/>
    </location>
</feature>
<reference evidence="2" key="1">
    <citation type="submission" date="2021-02" db="EMBL/GenBank/DDBJ databases">
        <authorList>
            <person name="Dougan E. K."/>
            <person name="Rhodes N."/>
            <person name="Thang M."/>
            <person name="Chan C."/>
        </authorList>
    </citation>
    <scope>NUCLEOTIDE SEQUENCE</scope>
</reference>
<dbReference type="AlphaFoldDB" id="A0A812RFF0"/>
<sequence length="298" mass="32049">VSSWQENTDWQQGDQTLAAVDASGIYYDPGQAYQYGDQAGWNGHGEGQDTWTGADVEYYEPEANAARPPPGLEAERTTRTGLVELDADEVDMDDAGPFVLDSDDIGQQASATEEVEVALEEVSAVVASQPDKVSDWFTTGEKAEGSEDQAIPENCEVYSMDKNPKNKMETTQEEAAEGTSADTEPQELRVLSSLLGKQDAKAAPAEPKAEPDSPKLPEVCTLEPEKACESTADEAPQPTPAAVSQAEEPQARDAEPKAAEPEPMEVEPTEATEPEAVDAAEPQAEKEESLKFESDPEQ</sequence>
<evidence type="ECO:0000313" key="3">
    <source>
        <dbReference type="Proteomes" id="UP000649617"/>
    </source>
</evidence>